<dbReference type="Pfam" id="PF03129">
    <property type="entry name" value="HGTP_anticodon"/>
    <property type="match status" value="1"/>
</dbReference>
<dbReference type="PROSITE" id="PS50862">
    <property type="entry name" value="AA_TRNA_LIGASE_II"/>
    <property type="match status" value="1"/>
</dbReference>
<keyword evidence="2 5" id="KW-0547">Nucleotide-binding</keyword>
<evidence type="ECO:0000256" key="4">
    <source>
        <dbReference type="ARBA" id="ARBA00047639"/>
    </source>
</evidence>
<feature type="binding site" evidence="6">
    <location>
        <begin position="82"/>
        <end position="84"/>
    </location>
    <ligand>
        <name>L-histidine</name>
        <dbReference type="ChEBI" id="CHEBI:57595"/>
    </ligand>
</feature>
<evidence type="ECO:0000256" key="2">
    <source>
        <dbReference type="ARBA" id="ARBA00022741"/>
    </source>
</evidence>
<evidence type="ECO:0000256" key="1">
    <source>
        <dbReference type="ARBA" id="ARBA00008226"/>
    </source>
</evidence>
<dbReference type="InterPro" id="IPR004154">
    <property type="entry name" value="Anticodon-bd"/>
</dbReference>
<keyword evidence="5" id="KW-0067">ATP-binding</keyword>
<evidence type="ECO:0000256" key="5">
    <source>
        <dbReference type="HAMAP-Rule" id="MF_00127"/>
    </source>
</evidence>
<reference evidence="8 9" key="1">
    <citation type="journal article" date="2016" name="Nat. Commun.">
        <title>Thousands of microbial genomes shed light on interconnected biogeochemical processes in an aquifer system.</title>
        <authorList>
            <person name="Anantharaman K."/>
            <person name="Brown C.T."/>
            <person name="Hug L.A."/>
            <person name="Sharon I."/>
            <person name="Castelle C.J."/>
            <person name="Probst A.J."/>
            <person name="Thomas B.C."/>
            <person name="Singh A."/>
            <person name="Wilkins M.J."/>
            <person name="Karaoz U."/>
            <person name="Brodie E.L."/>
            <person name="Williams K.H."/>
            <person name="Hubbard S.S."/>
            <person name="Banfield J.F."/>
        </authorList>
    </citation>
    <scope>NUCLEOTIDE SEQUENCE [LARGE SCALE GENOMIC DNA]</scope>
</reference>
<dbReference type="Pfam" id="PF13393">
    <property type="entry name" value="tRNA-synt_His"/>
    <property type="match status" value="2"/>
</dbReference>
<accession>A0A1F5YC36</accession>
<sequence length="434" mass="49110">MTRFKSPRGTYDILPDEARKWQVVEANARSVLRRSGYREIQTPLIEDAALFLRGVGEASDIAIKEMYIFKDRRGRSLALRPEGTASVVRAYIQHHLAADRDVQKLYYLGPMFRYDRPQAGRNRQFFQIGSEVIGSHSPLADIETIWIWKDIFGRIGLSNATVSLNSVGCRSCRPRFQEAIRDALSGVRDELCPDCQDRLQRNPMRILDCKVEGCRVFRDRIPPITDYLCTACEGHHATVRQTLRDLGCGFQDDPYLVRGLDYYTRTAFEIVHGALGSQSSLGGGGRYDDLVAVLGGGNVPAVGFSAGIERILLALDRDRFDWRGRGSGEGELDLFVVYTDPEAREEAFRQLLDLRKEYRVDMDYTEKSLKGQLRLAHRLGVRKVLIFGTDELKRGAVIIRDMLESEEKEVLLKSLREFLKGHSTMQGGDRVAGI</sequence>
<evidence type="ECO:0000313" key="9">
    <source>
        <dbReference type="Proteomes" id="UP000179034"/>
    </source>
</evidence>
<keyword evidence="5 8" id="KW-0436">Ligase</keyword>
<dbReference type="GO" id="GO:0004821">
    <property type="term" value="F:histidine-tRNA ligase activity"/>
    <property type="evidence" value="ECO:0007669"/>
    <property type="project" value="UniProtKB-UniRule"/>
</dbReference>
<dbReference type="InterPro" id="IPR036621">
    <property type="entry name" value="Anticodon-bd_dom_sf"/>
</dbReference>
<comment type="subunit">
    <text evidence="5">Homodimer.</text>
</comment>
<dbReference type="PIRSF" id="PIRSF001549">
    <property type="entry name" value="His-tRNA_synth"/>
    <property type="match status" value="1"/>
</dbReference>
<comment type="similarity">
    <text evidence="1 5">Belongs to the class-II aminoacyl-tRNA synthetase family.</text>
</comment>
<dbReference type="EC" id="6.1.1.21" evidence="5"/>
<dbReference type="InterPro" id="IPR006195">
    <property type="entry name" value="aa-tRNA-synth_II"/>
</dbReference>
<comment type="catalytic activity">
    <reaction evidence="4 5">
        <text>tRNA(His) + L-histidine + ATP = L-histidyl-tRNA(His) + AMP + diphosphate + H(+)</text>
        <dbReference type="Rhea" id="RHEA:17313"/>
        <dbReference type="Rhea" id="RHEA-COMP:9665"/>
        <dbReference type="Rhea" id="RHEA-COMP:9689"/>
        <dbReference type="ChEBI" id="CHEBI:15378"/>
        <dbReference type="ChEBI" id="CHEBI:30616"/>
        <dbReference type="ChEBI" id="CHEBI:33019"/>
        <dbReference type="ChEBI" id="CHEBI:57595"/>
        <dbReference type="ChEBI" id="CHEBI:78442"/>
        <dbReference type="ChEBI" id="CHEBI:78527"/>
        <dbReference type="ChEBI" id="CHEBI:456215"/>
        <dbReference type="EC" id="6.1.1.21"/>
    </reaction>
</comment>
<evidence type="ECO:0000259" key="7">
    <source>
        <dbReference type="PROSITE" id="PS50862"/>
    </source>
</evidence>
<dbReference type="GO" id="GO:0005524">
    <property type="term" value="F:ATP binding"/>
    <property type="evidence" value="ECO:0007669"/>
    <property type="project" value="UniProtKB-UniRule"/>
</dbReference>
<evidence type="ECO:0000256" key="3">
    <source>
        <dbReference type="ARBA" id="ARBA00023146"/>
    </source>
</evidence>
<dbReference type="GO" id="GO:0006427">
    <property type="term" value="P:histidyl-tRNA aminoacylation"/>
    <property type="evidence" value="ECO:0007669"/>
    <property type="project" value="UniProtKB-UniRule"/>
</dbReference>
<dbReference type="Proteomes" id="UP000179034">
    <property type="component" value="Unassembled WGS sequence"/>
</dbReference>
<dbReference type="PANTHER" id="PTHR43707">
    <property type="entry name" value="HISTIDYL-TRNA SYNTHETASE"/>
    <property type="match status" value="1"/>
</dbReference>
<dbReference type="AlphaFoldDB" id="A0A1F5YC36"/>
<keyword evidence="5" id="KW-0648">Protein biosynthesis</keyword>
<gene>
    <name evidence="5" type="primary">hisS</name>
    <name evidence="8" type="ORF">A2Z06_03015</name>
</gene>
<dbReference type="InterPro" id="IPR004516">
    <property type="entry name" value="HisRS/HisZ"/>
</dbReference>
<dbReference type="CDD" id="cd00773">
    <property type="entry name" value="HisRS-like_core"/>
    <property type="match status" value="1"/>
</dbReference>
<organism evidence="8 9">
    <name type="scientific">Candidatus Glassbacteria bacterium RBG_16_58_8</name>
    <dbReference type="NCBI Taxonomy" id="1817866"/>
    <lineage>
        <taxon>Bacteria</taxon>
        <taxon>Candidatus Glassiibacteriota</taxon>
    </lineage>
</organism>
<keyword evidence="5" id="KW-0963">Cytoplasm</keyword>
<dbReference type="InterPro" id="IPR041715">
    <property type="entry name" value="HisRS-like_core"/>
</dbReference>
<evidence type="ECO:0000313" key="8">
    <source>
        <dbReference type="EMBL" id="OGF97734.1"/>
    </source>
</evidence>
<keyword evidence="3 5" id="KW-0030">Aminoacyl-tRNA synthetase</keyword>
<feature type="binding site" evidence="6">
    <location>
        <position position="113"/>
    </location>
    <ligand>
        <name>L-histidine</name>
        <dbReference type="ChEBI" id="CHEBI:57595"/>
    </ligand>
</feature>
<name>A0A1F5YC36_9BACT</name>
<dbReference type="SUPFAM" id="SSF52954">
    <property type="entry name" value="Class II aaRS ABD-related"/>
    <property type="match status" value="1"/>
</dbReference>
<comment type="subcellular location">
    <subcellularLocation>
        <location evidence="5">Cytoplasm</location>
    </subcellularLocation>
</comment>
<feature type="binding site" evidence="6">
    <location>
        <position position="258"/>
    </location>
    <ligand>
        <name>L-histidine</name>
        <dbReference type="ChEBI" id="CHEBI:57595"/>
    </ligand>
</feature>
<feature type="binding site" evidence="6">
    <location>
        <position position="127"/>
    </location>
    <ligand>
        <name>L-histidine</name>
        <dbReference type="ChEBI" id="CHEBI:57595"/>
    </ligand>
</feature>
<dbReference type="EMBL" id="MFIW01000062">
    <property type="protein sequence ID" value="OGF97734.1"/>
    <property type="molecule type" value="Genomic_DNA"/>
</dbReference>
<comment type="caution">
    <text evidence="8">The sequence shown here is derived from an EMBL/GenBank/DDBJ whole genome shotgun (WGS) entry which is preliminary data.</text>
</comment>
<dbReference type="SUPFAM" id="SSF55681">
    <property type="entry name" value="Class II aaRS and biotin synthetases"/>
    <property type="match status" value="1"/>
</dbReference>
<dbReference type="GO" id="GO:0005737">
    <property type="term" value="C:cytoplasm"/>
    <property type="evidence" value="ECO:0007669"/>
    <property type="project" value="UniProtKB-SubCell"/>
</dbReference>
<dbReference type="HAMAP" id="MF_00127">
    <property type="entry name" value="His_tRNA_synth"/>
    <property type="match status" value="1"/>
</dbReference>
<proteinExistence type="inferred from homology"/>
<dbReference type="InterPro" id="IPR045864">
    <property type="entry name" value="aa-tRNA-synth_II/BPL/LPL"/>
</dbReference>
<dbReference type="InterPro" id="IPR015807">
    <property type="entry name" value="His-tRNA-ligase"/>
</dbReference>
<feature type="binding site" evidence="6">
    <location>
        <begin position="262"/>
        <end position="263"/>
    </location>
    <ligand>
        <name>L-histidine</name>
        <dbReference type="ChEBI" id="CHEBI:57595"/>
    </ligand>
</feature>
<feature type="domain" description="Aminoacyl-transfer RNA synthetases class-II family profile" evidence="7">
    <location>
        <begin position="1"/>
        <end position="315"/>
    </location>
</feature>
<dbReference type="NCBIfam" id="TIGR00442">
    <property type="entry name" value="hisS"/>
    <property type="match status" value="1"/>
</dbReference>
<dbReference type="Gene3D" id="3.40.50.800">
    <property type="entry name" value="Anticodon-binding domain"/>
    <property type="match status" value="1"/>
</dbReference>
<protein>
    <recommendedName>
        <fullName evidence="5">Histidine--tRNA ligase</fullName>
        <ecNumber evidence="5">6.1.1.21</ecNumber>
    </recommendedName>
    <alternativeName>
        <fullName evidence="5">Histidyl-tRNA synthetase</fullName>
        <shortName evidence="5">HisRS</shortName>
    </alternativeName>
</protein>
<dbReference type="PANTHER" id="PTHR43707:SF1">
    <property type="entry name" value="HISTIDINE--TRNA LIGASE, MITOCHONDRIAL-RELATED"/>
    <property type="match status" value="1"/>
</dbReference>
<evidence type="ECO:0000256" key="6">
    <source>
        <dbReference type="PIRSR" id="PIRSR001549-1"/>
    </source>
</evidence>
<dbReference type="Gene3D" id="3.30.930.10">
    <property type="entry name" value="Bira Bifunctional Protein, Domain 2"/>
    <property type="match status" value="1"/>
</dbReference>
<feature type="binding site" evidence="6">
    <location>
        <position position="131"/>
    </location>
    <ligand>
        <name>L-histidine</name>
        <dbReference type="ChEBI" id="CHEBI:57595"/>
    </ligand>
</feature>